<dbReference type="EMBL" id="BTGU01020865">
    <property type="protein sequence ID" value="GMN75742.1"/>
    <property type="molecule type" value="Genomic_DNA"/>
</dbReference>
<reference evidence="11" key="1">
    <citation type="submission" date="2023-07" db="EMBL/GenBank/DDBJ databases">
        <title>draft genome sequence of fig (Ficus carica).</title>
        <authorList>
            <person name="Takahashi T."/>
            <person name="Nishimura K."/>
        </authorList>
    </citation>
    <scope>NUCLEOTIDE SEQUENCE</scope>
</reference>
<keyword evidence="8" id="KW-0472">Membrane</keyword>
<gene>
    <name evidence="10" type="ORF">TIFTF001_056473</name>
    <name evidence="11" type="ORF">TIFTF001_056475</name>
</gene>
<organism evidence="11 12">
    <name type="scientific">Ficus carica</name>
    <name type="common">Common fig</name>
    <dbReference type="NCBI Taxonomy" id="3494"/>
    <lineage>
        <taxon>Eukaryota</taxon>
        <taxon>Viridiplantae</taxon>
        <taxon>Streptophyta</taxon>
        <taxon>Embryophyta</taxon>
        <taxon>Tracheophyta</taxon>
        <taxon>Spermatophyta</taxon>
        <taxon>Magnoliopsida</taxon>
        <taxon>eudicotyledons</taxon>
        <taxon>Gunneridae</taxon>
        <taxon>Pentapetalae</taxon>
        <taxon>rosids</taxon>
        <taxon>fabids</taxon>
        <taxon>Rosales</taxon>
        <taxon>Moraceae</taxon>
        <taxon>Ficeae</taxon>
        <taxon>Ficus</taxon>
    </lineage>
</organism>
<dbReference type="GO" id="GO:0005524">
    <property type="term" value="F:ATP binding"/>
    <property type="evidence" value="ECO:0007669"/>
    <property type="project" value="UniProtKB-UniRule"/>
</dbReference>
<comment type="caution">
    <text evidence="11">The sequence shown here is derived from an EMBL/GenBank/DDBJ whole genome shotgun (WGS) entry which is preliminary data.</text>
</comment>
<keyword evidence="1" id="KW-0723">Serine/threonine-protein kinase</keyword>
<evidence type="ECO:0000313" key="10">
    <source>
        <dbReference type="EMBL" id="GMN75739.1"/>
    </source>
</evidence>
<evidence type="ECO:0000256" key="1">
    <source>
        <dbReference type="ARBA" id="ARBA00022527"/>
    </source>
</evidence>
<feature type="compositionally biased region" description="Polar residues" evidence="7">
    <location>
        <begin position="17"/>
        <end position="38"/>
    </location>
</feature>
<evidence type="ECO:0000256" key="6">
    <source>
        <dbReference type="PROSITE-ProRule" id="PRU10141"/>
    </source>
</evidence>
<evidence type="ECO:0000256" key="8">
    <source>
        <dbReference type="SAM" id="Phobius"/>
    </source>
</evidence>
<evidence type="ECO:0000259" key="9">
    <source>
        <dbReference type="PROSITE" id="PS50011"/>
    </source>
</evidence>
<feature type="region of interest" description="Disordered" evidence="7">
    <location>
        <begin position="17"/>
        <end position="45"/>
    </location>
</feature>
<keyword evidence="12" id="KW-1185">Reference proteome</keyword>
<evidence type="ECO:0000256" key="2">
    <source>
        <dbReference type="ARBA" id="ARBA00022679"/>
    </source>
</evidence>
<dbReference type="PROSITE" id="PS50011">
    <property type="entry name" value="PROTEIN_KINASE_DOM"/>
    <property type="match status" value="1"/>
</dbReference>
<protein>
    <recommendedName>
        <fullName evidence="9">Protein kinase domain-containing protein</fullName>
    </recommendedName>
</protein>
<proteinExistence type="predicted"/>
<evidence type="ECO:0000256" key="3">
    <source>
        <dbReference type="ARBA" id="ARBA00022741"/>
    </source>
</evidence>
<feature type="non-terminal residue" evidence="11">
    <location>
        <position position="1"/>
    </location>
</feature>
<feature type="transmembrane region" description="Helical" evidence="8">
    <location>
        <begin position="53"/>
        <end position="76"/>
    </location>
</feature>
<accession>A0AA88JK41</accession>
<evidence type="ECO:0000313" key="11">
    <source>
        <dbReference type="EMBL" id="GMN75742.1"/>
    </source>
</evidence>
<dbReference type="PANTHER" id="PTHR27002">
    <property type="entry name" value="RECEPTOR-LIKE SERINE/THREONINE-PROTEIN KINASE SD1-8"/>
    <property type="match status" value="1"/>
</dbReference>
<dbReference type="Gene3D" id="3.30.200.20">
    <property type="entry name" value="Phosphorylase Kinase, domain 1"/>
    <property type="match status" value="1"/>
</dbReference>
<dbReference type="AlphaFoldDB" id="A0AA88JK41"/>
<dbReference type="GO" id="GO:0004674">
    <property type="term" value="F:protein serine/threonine kinase activity"/>
    <property type="evidence" value="ECO:0007669"/>
    <property type="project" value="UniProtKB-KW"/>
</dbReference>
<sequence>MGFRIVAVGRKGEGRTYSVSISPPIQGNSPTGGNNSLPNPDLNREGSSTSHTVVIVIVPILVVVILLAIGCTILLYKRSKKAVHDNDRSKSLESLQFELRAIKEATDDFSDANKLGQGGFGSVYKGRLPNGQEIAVK</sequence>
<dbReference type="InterPro" id="IPR011009">
    <property type="entry name" value="Kinase-like_dom_sf"/>
</dbReference>
<keyword evidence="8" id="KW-1133">Transmembrane helix</keyword>
<feature type="binding site" evidence="6">
    <location>
        <position position="137"/>
    </location>
    <ligand>
        <name>ATP</name>
        <dbReference type="ChEBI" id="CHEBI:30616"/>
    </ligand>
</feature>
<dbReference type="EMBL" id="BTGU01020863">
    <property type="protein sequence ID" value="GMN75739.1"/>
    <property type="molecule type" value="Genomic_DNA"/>
</dbReference>
<dbReference type="InterPro" id="IPR017441">
    <property type="entry name" value="Protein_kinase_ATP_BS"/>
</dbReference>
<dbReference type="PROSITE" id="PS00107">
    <property type="entry name" value="PROTEIN_KINASE_ATP"/>
    <property type="match status" value="1"/>
</dbReference>
<feature type="domain" description="Protein kinase" evidence="9">
    <location>
        <begin position="109"/>
        <end position="137"/>
    </location>
</feature>
<dbReference type="PANTHER" id="PTHR27002:SF1073">
    <property type="entry name" value="CYSTEINE-RICH RECEPTOR-LIKE PROTEIN KINASE 29"/>
    <property type="match status" value="1"/>
</dbReference>
<keyword evidence="4" id="KW-0418">Kinase</keyword>
<evidence type="ECO:0000256" key="4">
    <source>
        <dbReference type="ARBA" id="ARBA00022777"/>
    </source>
</evidence>
<keyword evidence="3 6" id="KW-0547">Nucleotide-binding</keyword>
<dbReference type="InterPro" id="IPR000719">
    <property type="entry name" value="Prot_kinase_dom"/>
</dbReference>
<name>A0AA88JK41_FICCA</name>
<evidence type="ECO:0000313" key="12">
    <source>
        <dbReference type="Proteomes" id="UP001187192"/>
    </source>
</evidence>
<keyword evidence="2" id="KW-0808">Transferase</keyword>
<dbReference type="SUPFAM" id="SSF56112">
    <property type="entry name" value="Protein kinase-like (PK-like)"/>
    <property type="match status" value="1"/>
</dbReference>
<keyword evidence="5 6" id="KW-0067">ATP-binding</keyword>
<evidence type="ECO:0000256" key="5">
    <source>
        <dbReference type="ARBA" id="ARBA00022840"/>
    </source>
</evidence>
<evidence type="ECO:0000256" key="7">
    <source>
        <dbReference type="SAM" id="MobiDB-lite"/>
    </source>
</evidence>
<dbReference type="GO" id="GO:0005886">
    <property type="term" value="C:plasma membrane"/>
    <property type="evidence" value="ECO:0007669"/>
    <property type="project" value="TreeGrafter"/>
</dbReference>
<keyword evidence="8" id="KW-0812">Transmembrane</keyword>
<dbReference type="Proteomes" id="UP001187192">
    <property type="component" value="Unassembled WGS sequence"/>
</dbReference>